<dbReference type="EMBL" id="CH991545">
    <property type="protein sequence ID" value="EDQ91285.1"/>
    <property type="molecule type" value="Genomic_DNA"/>
</dbReference>
<dbReference type="Gene3D" id="2.130.10.10">
    <property type="entry name" value="YVTN repeat-like/Quinoprotein amine dehydrogenase"/>
    <property type="match status" value="2"/>
</dbReference>
<feature type="repeat" description="WD" evidence="5">
    <location>
        <begin position="151"/>
        <end position="192"/>
    </location>
</feature>
<keyword evidence="6" id="KW-0238">DNA-binding</keyword>
<evidence type="ECO:0000259" key="8">
    <source>
        <dbReference type="PROSITE" id="PS50118"/>
    </source>
</evidence>
<feature type="repeat" description="WD" evidence="5">
    <location>
        <begin position="245"/>
        <end position="286"/>
    </location>
</feature>
<dbReference type="InterPro" id="IPR015943">
    <property type="entry name" value="WD40/YVTN_repeat-like_dom_sf"/>
</dbReference>
<dbReference type="STRING" id="81824.A9UTP7"/>
<dbReference type="GO" id="GO:0000278">
    <property type="term" value="P:mitotic cell cycle"/>
    <property type="evidence" value="ECO:0000318"/>
    <property type="project" value="GO_Central"/>
</dbReference>
<dbReference type="SUPFAM" id="SSF47095">
    <property type="entry name" value="HMG-box"/>
    <property type="match status" value="1"/>
</dbReference>
<keyword evidence="10" id="KW-1185">Reference proteome</keyword>
<evidence type="ECO:0000256" key="1">
    <source>
        <dbReference type="ARBA" id="ARBA00004123"/>
    </source>
</evidence>
<dbReference type="Gene3D" id="1.10.30.10">
    <property type="entry name" value="High mobility group box domain"/>
    <property type="match status" value="1"/>
</dbReference>
<feature type="DNA-binding region" description="HMG box" evidence="6">
    <location>
        <begin position="1010"/>
        <end position="1063"/>
    </location>
</feature>
<dbReference type="GeneID" id="5889050"/>
<feature type="compositionally biased region" description="Basic and acidic residues" evidence="7">
    <location>
        <begin position="1080"/>
        <end position="1091"/>
    </location>
</feature>
<dbReference type="PANTHER" id="PTHR19932:SF10">
    <property type="entry name" value="WD REPEAT AND HMG-BOX DNA-BINDING PROTEIN 1"/>
    <property type="match status" value="1"/>
</dbReference>
<dbReference type="eggNOG" id="KOG1274">
    <property type="taxonomic scope" value="Eukaryota"/>
</dbReference>
<dbReference type="InterPro" id="IPR009071">
    <property type="entry name" value="HMG_box_dom"/>
</dbReference>
<feature type="domain" description="HMG box" evidence="8">
    <location>
        <begin position="1010"/>
        <end position="1063"/>
    </location>
</feature>
<dbReference type="InterPro" id="IPR036910">
    <property type="entry name" value="HMG_box_dom_sf"/>
</dbReference>
<dbReference type="InterPro" id="IPR057646">
    <property type="entry name" value="WD40_WDHD1_1st"/>
</dbReference>
<feature type="compositionally biased region" description="Low complexity" evidence="7">
    <location>
        <begin position="862"/>
        <end position="878"/>
    </location>
</feature>
<dbReference type="Pfam" id="PF12341">
    <property type="entry name" value="Mcl1_mid"/>
    <property type="match status" value="1"/>
</dbReference>
<dbReference type="InterPro" id="IPR022100">
    <property type="entry name" value="WDHD1/CFT4_beta-prop_2nd"/>
</dbReference>
<evidence type="ECO:0000313" key="9">
    <source>
        <dbReference type="EMBL" id="EDQ91285.1"/>
    </source>
</evidence>
<dbReference type="GO" id="GO:0043596">
    <property type="term" value="C:nuclear replication fork"/>
    <property type="evidence" value="ECO:0000318"/>
    <property type="project" value="GO_Central"/>
</dbReference>
<dbReference type="FunCoup" id="A9UTP7">
    <property type="interactions" value="1268"/>
</dbReference>
<dbReference type="RefSeq" id="XP_001743707.1">
    <property type="nucleotide sequence ID" value="XM_001743655.1"/>
</dbReference>
<feature type="region of interest" description="Disordered" evidence="7">
    <location>
        <begin position="1050"/>
        <end position="1091"/>
    </location>
</feature>
<evidence type="ECO:0000256" key="5">
    <source>
        <dbReference type="PROSITE-ProRule" id="PRU00221"/>
    </source>
</evidence>
<proteinExistence type="predicted"/>
<comment type="subcellular location">
    <subcellularLocation>
        <location evidence="1">Nucleus</location>
    </subcellularLocation>
</comment>
<feature type="compositionally biased region" description="Low complexity" evidence="7">
    <location>
        <begin position="969"/>
        <end position="978"/>
    </location>
</feature>
<dbReference type="GO" id="GO:0003682">
    <property type="term" value="F:chromatin binding"/>
    <property type="evidence" value="ECO:0000318"/>
    <property type="project" value="GO_Central"/>
</dbReference>
<dbReference type="InterPro" id="IPR019775">
    <property type="entry name" value="WD40_repeat_CS"/>
</dbReference>
<evidence type="ECO:0000256" key="3">
    <source>
        <dbReference type="ARBA" id="ARBA00022737"/>
    </source>
</evidence>
<dbReference type="GO" id="GO:0006261">
    <property type="term" value="P:DNA-templated DNA replication"/>
    <property type="evidence" value="ECO:0000318"/>
    <property type="project" value="GO_Central"/>
</dbReference>
<dbReference type="CDD" id="cd21994">
    <property type="entry name" value="HMG-box_SSRP1-like"/>
    <property type="match status" value="1"/>
</dbReference>
<dbReference type="PROSITE" id="PS50294">
    <property type="entry name" value="WD_REPEATS_REGION"/>
    <property type="match status" value="2"/>
</dbReference>
<dbReference type="Pfam" id="PF00505">
    <property type="entry name" value="HMG_box"/>
    <property type="match status" value="1"/>
</dbReference>
<dbReference type="InterPro" id="IPR036322">
    <property type="entry name" value="WD40_repeat_dom_sf"/>
</dbReference>
<protein>
    <recommendedName>
        <fullName evidence="8">HMG box domain-containing protein</fullName>
    </recommendedName>
</protein>
<keyword evidence="4 6" id="KW-0539">Nucleus</keyword>
<feature type="compositionally biased region" description="Low complexity" evidence="7">
    <location>
        <begin position="913"/>
        <end position="925"/>
    </location>
</feature>
<dbReference type="SMART" id="SM00320">
    <property type="entry name" value="WD40"/>
    <property type="match status" value="7"/>
</dbReference>
<dbReference type="GO" id="GO:0003677">
    <property type="term" value="F:DNA binding"/>
    <property type="evidence" value="ECO:0007669"/>
    <property type="project" value="UniProtKB-UniRule"/>
</dbReference>
<dbReference type="PROSITE" id="PS00678">
    <property type="entry name" value="WD_REPEATS_1"/>
    <property type="match status" value="2"/>
</dbReference>
<keyword evidence="3" id="KW-0677">Repeat</keyword>
<evidence type="ECO:0000256" key="2">
    <source>
        <dbReference type="ARBA" id="ARBA00022574"/>
    </source>
</evidence>
<dbReference type="KEGG" id="mbr:MONBRDRAFT_23531"/>
<dbReference type="Pfam" id="PF20946">
    <property type="entry name" value="Ctf4_C"/>
    <property type="match status" value="1"/>
</dbReference>
<dbReference type="PROSITE" id="PS50118">
    <property type="entry name" value="HMG_BOX_2"/>
    <property type="match status" value="1"/>
</dbReference>
<dbReference type="OMA" id="RYAHTNG"/>
<dbReference type="Pfam" id="PF24817">
    <property type="entry name" value="WD40_WDHD1_1st"/>
    <property type="match status" value="1"/>
</dbReference>
<organism evidence="9 10">
    <name type="scientific">Monosiga brevicollis</name>
    <name type="common">Choanoflagellate</name>
    <dbReference type="NCBI Taxonomy" id="81824"/>
    <lineage>
        <taxon>Eukaryota</taxon>
        <taxon>Choanoflagellata</taxon>
        <taxon>Craspedida</taxon>
        <taxon>Salpingoecidae</taxon>
        <taxon>Monosiga</taxon>
    </lineage>
</organism>
<dbReference type="PANTHER" id="PTHR19932">
    <property type="entry name" value="WD REPEAT AND HMG-BOX DNA BINDING PROTEIN"/>
    <property type="match status" value="1"/>
</dbReference>
<reference evidence="9 10" key="1">
    <citation type="journal article" date="2008" name="Nature">
        <title>The genome of the choanoflagellate Monosiga brevicollis and the origin of metazoans.</title>
        <authorList>
            <consortium name="JGI Sequencing"/>
            <person name="King N."/>
            <person name="Westbrook M.J."/>
            <person name="Young S.L."/>
            <person name="Kuo A."/>
            <person name="Abedin M."/>
            <person name="Chapman J."/>
            <person name="Fairclough S."/>
            <person name="Hellsten U."/>
            <person name="Isogai Y."/>
            <person name="Letunic I."/>
            <person name="Marr M."/>
            <person name="Pincus D."/>
            <person name="Putnam N."/>
            <person name="Rokas A."/>
            <person name="Wright K.J."/>
            <person name="Zuzow R."/>
            <person name="Dirks W."/>
            <person name="Good M."/>
            <person name="Goodstein D."/>
            <person name="Lemons D."/>
            <person name="Li W."/>
            <person name="Lyons J.B."/>
            <person name="Morris A."/>
            <person name="Nichols S."/>
            <person name="Richter D.J."/>
            <person name="Salamov A."/>
            <person name="Bork P."/>
            <person name="Lim W.A."/>
            <person name="Manning G."/>
            <person name="Miller W.T."/>
            <person name="McGinnis W."/>
            <person name="Shapiro H."/>
            <person name="Tjian R."/>
            <person name="Grigoriev I.V."/>
            <person name="Rokhsar D."/>
        </authorList>
    </citation>
    <scope>NUCLEOTIDE SEQUENCE [LARGE SCALE GENOMIC DNA]</scope>
    <source>
        <strain evidence="10">MX1 / ATCC 50154</strain>
    </source>
</reference>
<keyword evidence="2 5" id="KW-0853">WD repeat</keyword>
<sequence>MAPTPTMATAVPAEDATPKPRALYGEGITLVAFDRQGRLVTAGENGCINILKNLQDDNPVVIEDNKESSGINCMAFKASAPNDRLVVGGEDHMCRLYNMSKTENQFDALLSRFSSPVFATALNRTATVCAAAGEDMDIRIVQLSDHSYKTLSGHSGAVRALAFDPEMVYLASAGEDGALKLWDIESGSIEEESLALPIIRGGLDPEQHGMFTLQFSHSGKMLAVAIDKTVQIYNRQLEFQYALKELGHESNVSTLQWSNDDVYLASAGIDGVILIWEVASKQSLARFRHPNATCVTSLFWHPTEETLAYADAHGCVSLWRKPVRDSIKAKLTEEQVKEAEALAAQEQRMTAVNDLFADDDVPKKVVLKRSRRAQLVDSDDEDDGIMTSEMPHDYAAEEEAQQPTYGTMPLVEQQAPFQPSSSPLDQSKRFLVWNNVGIITSRQEEVTSAVDVEFHDTNTHRPVRLVDHFGFTMGTLSEHCLVLAAESHTPDEGDTRDHPRLEQPDWPRQHERIAYQDSQGWFAFVLGLLSVLFCRNLTTWASDETWQLFFPEGEEIEVVATGCGEAPFVAAATSKRYVRIYSSYGVARHVFALPGPVVSMAALDDKLLIAYHDGMGANGDQKMATMLVNVDKHKVESQNSLPLSAGAALSWIGFGDNGLPATIDSEEVMRVLVARWDGLWTPVAEFKSLRSEREQLDYYWPVGFTRDELLCVVCRGGETFPKVLPKPAISTVPLQLPLVCLPETAAREESFLRSRLLLEHTIDHEGLDELNREDALEIVAAQRRLDQDILAAISRSVQSKRAARALDLTTFLQVPASVELAVKLAVKGKMPQLAERMLLAKQALEESILERRRTLRRERALPLRAAPSHQPASSAPTPQRRHGSAAEAEMEADVTDQGASEAATPSMTERLRPAPALTPANPTAPKTLSRPKAVNPFARKQSPVKERRPSQTEQSDADMTAETGDEPAAKVAKVAEPVTPSPATPLGGGFRPKSFTTKATKVTATDKDKPKRKMSGYMLWLQANRKEMIKAHPGLSVKELAKKAGEIWKGMSSEEKAKWTAPAGDVPASDNVPVSADQPSPDKAKTTEVAA</sequence>
<dbReference type="GO" id="GO:0006281">
    <property type="term" value="P:DNA repair"/>
    <property type="evidence" value="ECO:0000318"/>
    <property type="project" value="GO_Central"/>
</dbReference>
<evidence type="ECO:0000256" key="6">
    <source>
        <dbReference type="PROSITE-ProRule" id="PRU00267"/>
    </source>
</evidence>
<accession>A9UTP7</accession>
<evidence type="ECO:0000256" key="7">
    <source>
        <dbReference type="SAM" id="MobiDB-lite"/>
    </source>
</evidence>
<dbReference type="InterPro" id="IPR001680">
    <property type="entry name" value="WD40_rpt"/>
</dbReference>
<dbReference type="InParanoid" id="A9UTP7"/>
<dbReference type="InterPro" id="IPR048591">
    <property type="entry name" value="WDHD1/CFT4_hel"/>
</dbReference>
<evidence type="ECO:0000313" key="10">
    <source>
        <dbReference type="Proteomes" id="UP000001357"/>
    </source>
</evidence>
<dbReference type="Proteomes" id="UP000001357">
    <property type="component" value="Unassembled WGS sequence"/>
</dbReference>
<dbReference type="AlphaFoldDB" id="A9UTP7"/>
<name>A9UTP7_MONBE</name>
<dbReference type="SUPFAM" id="SSF50978">
    <property type="entry name" value="WD40 repeat-like"/>
    <property type="match status" value="1"/>
</dbReference>
<feature type="region of interest" description="Disordered" evidence="7">
    <location>
        <begin position="861"/>
        <end position="1010"/>
    </location>
</feature>
<evidence type="ECO:0000256" key="4">
    <source>
        <dbReference type="ARBA" id="ARBA00023242"/>
    </source>
</evidence>
<dbReference type="SMART" id="SM00398">
    <property type="entry name" value="HMG"/>
    <property type="match status" value="1"/>
</dbReference>
<dbReference type="PROSITE" id="PS50082">
    <property type="entry name" value="WD_REPEATS_2"/>
    <property type="match status" value="2"/>
</dbReference>
<gene>
    <name evidence="9" type="ORF">MONBRDRAFT_23531</name>
</gene>